<gene>
    <name evidence="1" type="ORF">EHS25_003408</name>
</gene>
<dbReference type="PANTHER" id="PTHR37563:SF2">
    <property type="entry name" value="PHYTANOYL-COA DIOXYGENASE FAMILY PROTEIN (AFU_ORTHOLOGUE AFUA_2G03330)"/>
    <property type="match status" value="1"/>
</dbReference>
<dbReference type="Gene3D" id="2.60.120.620">
    <property type="entry name" value="q2cbj1_9rhob like domain"/>
    <property type="match status" value="1"/>
</dbReference>
<dbReference type="Pfam" id="PF05721">
    <property type="entry name" value="PhyH"/>
    <property type="match status" value="1"/>
</dbReference>
<reference evidence="1 2" key="1">
    <citation type="submission" date="2018-11" db="EMBL/GenBank/DDBJ databases">
        <title>Genome sequence of Saitozyma podzolica DSM 27192.</title>
        <authorList>
            <person name="Aliyu H."/>
            <person name="Gorte O."/>
            <person name="Ochsenreither K."/>
        </authorList>
    </citation>
    <scope>NUCLEOTIDE SEQUENCE [LARGE SCALE GENOMIC DNA]</scope>
    <source>
        <strain evidence="1 2">DSM 27192</strain>
    </source>
</reference>
<dbReference type="PANTHER" id="PTHR37563">
    <property type="entry name" value="PHYTANOYL-COA DIOXYGENASE FAMILY PROTEIN (AFU_ORTHOLOGUE AFUA_2G03330)"/>
    <property type="match status" value="1"/>
</dbReference>
<sequence>MPAPADRPVSIPLSDQERDTGVLTPLHLFDAIDALFRDGLVVLNNAVELGVVDRLNARMKEDTERILSGEVKAYWNQGVERGNVSQVPPLEEEYLFPQIYANKPAGTILTQILGPNPELRYIRSNTLIGNTSTRQRVHKDATHIHLSHPYGVAFNTCLIDVTPENGSTEVWLGTNSSSPPEDAEAVGHPWIREEKLEERRKVRPPVQPVIPKGSVILRDLRLWHAGMPNHTPDTRVMLALVYFASWYNNQMNQPVPRSLQPTIDKLQETNRTTFGVKYVEDGEADYLATEFVADFSSPLQKVLGE</sequence>
<organism evidence="1 2">
    <name type="scientific">Saitozyma podzolica</name>
    <dbReference type="NCBI Taxonomy" id="1890683"/>
    <lineage>
        <taxon>Eukaryota</taxon>
        <taxon>Fungi</taxon>
        <taxon>Dikarya</taxon>
        <taxon>Basidiomycota</taxon>
        <taxon>Agaricomycotina</taxon>
        <taxon>Tremellomycetes</taxon>
        <taxon>Tremellales</taxon>
        <taxon>Trimorphomycetaceae</taxon>
        <taxon>Saitozyma</taxon>
    </lineage>
</organism>
<accession>A0A427Y757</accession>
<dbReference type="InterPro" id="IPR051961">
    <property type="entry name" value="Fungal_Metabolite_Diox"/>
</dbReference>
<dbReference type="OrthoDB" id="407832at2759"/>
<dbReference type="SUPFAM" id="SSF51197">
    <property type="entry name" value="Clavaminate synthase-like"/>
    <property type="match status" value="1"/>
</dbReference>
<dbReference type="EMBL" id="RSCD01000018">
    <property type="protein sequence ID" value="RSH86921.1"/>
    <property type="molecule type" value="Genomic_DNA"/>
</dbReference>
<protein>
    <recommendedName>
        <fullName evidence="3">Phytanoyl-CoA dioxygenase</fullName>
    </recommendedName>
</protein>
<name>A0A427Y757_9TREE</name>
<dbReference type="InterPro" id="IPR008775">
    <property type="entry name" value="Phytyl_CoA_dOase-like"/>
</dbReference>
<comment type="caution">
    <text evidence="1">The sequence shown here is derived from an EMBL/GenBank/DDBJ whole genome shotgun (WGS) entry which is preliminary data.</text>
</comment>
<evidence type="ECO:0000313" key="2">
    <source>
        <dbReference type="Proteomes" id="UP000279259"/>
    </source>
</evidence>
<dbReference type="AlphaFoldDB" id="A0A427Y757"/>
<proteinExistence type="predicted"/>
<evidence type="ECO:0000313" key="1">
    <source>
        <dbReference type="EMBL" id="RSH86921.1"/>
    </source>
</evidence>
<keyword evidence="2" id="KW-1185">Reference proteome</keyword>
<dbReference type="Proteomes" id="UP000279259">
    <property type="component" value="Unassembled WGS sequence"/>
</dbReference>
<evidence type="ECO:0008006" key="3">
    <source>
        <dbReference type="Google" id="ProtNLM"/>
    </source>
</evidence>